<dbReference type="Proteomes" id="UP000000539">
    <property type="component" value="Chromosome 3"/>
</dbReference>
<feature type="transmembrane region" description="Helical" evidence="1">
    <location>
        <begin position="27"/>
        <end position="51"/>
    </location>
</feature>
<evidence type="ECO:0000313" key="3">
    <source>
        <dbReference type="Proteomes" id="UP000000539"/>
    </source>
</evidence>
<keyword evidence="1" id="KW-0812">Transmembrane</keyword>
<evidence type="ECO:0000256" key="1">
    <source>
        <dbReference type="SAM" id="Phobius"/>
    </source>
</evidence>
<keyword evidence="4" id="KW-1267">Proteomics identification</keyword>
<dbReference type="PANTHER" id="PTHR22776">
    <property type="entry name" value="MARVEL-CONTAINING POTENTIAL LIPID RAFT-ASSOCIATED PROTEIN"/>
    <property type="match status" value="1"/>
</dbReference>
<accession>A0A8V0Z0M4</accession>
<dbReference type="PANTHER" id="PTHR22776:SF24">
    <property type="entry name" value="MAL-LIKE PROTEIN"/>
    <property type="match status" value="1"/>
</dbReference>
<evidence type="ECO:0000313" key="2">
    <source>
        <dbReference type="Ensembl" id="ENSGALP00010023954.1"/>
    </source>
</evidence>
<name>A0A8V0Z0M4_CHICK</name>
<gene>
    <name evidence="2" type="primary">MALL</name>
</gene>
<keyword evidence="1" id="KW-0472">Membrane</keyword>
<dbReference type="Ensembl" id="ENSGALT00010040990.1">
    <property type="protein sequence ID" value="ENSGALP00010023954.1"/>
    <property type="gene ID" value="ENSGALG00010016975.1"/>
</dbReference>
<dbReference type="OrthoDB" id="9885621at2759"/>
<proteinExistence type="evidence at protein level"/>
<keyword evidence="3" id="KW-1185">Reference proteome</keyword>
<reference evidence="2" key="1">
    <citation type="submission" date="2020-11" db="EMBL/GenBank/DDBJ databases">
        <title>Gallus gallus (Chicken) genome, bGalGal1, GRCg7b, maternal haplotype autosomes + Z &amp; W.</title>
        <authorList>
            <person name="Warren W."/>
            <person name="Formenti G."/>
            <person name="Fedrigo O."/>
            <person name="Haase B."/>
            <person name="Mountcastle J."/>
            <person name="Balacco J."/>
            <person name="Tracey A."/>
            <person name="Schneider V."/>
            <person name="Okimoto R."/>
            <person name="Cheng H."/>
            <person name="Hawken R."/>
            <person name="Howe K."/>
            <person name="Jarvis E.D."/>
        </authorList>
    </citation>
    <scope>NUCLEOTIDE SEQUENCE [LARGE SCALE GENOMIC DNA]</scope>
    <source>
        <strain evidence="2">Broiler</strain>
    </source>
</reference>
<protein>
    <submittedName>
        <fullName evidence="2">Mal, T cell differentiation protein like</fullName>
    </submittedName>
</protein>
<dbReference type="GeneTree" id="ENSGT00940000161444"/>
<reference evidence="2" key="2">
    <citation type="submission" date="2025-08" db="UniProtKB">
        <authorList>
            <consortium name="Ensembl"/>
        </authorList>
    </citation>
    <scope>IDENTIFICATION</scope>
    <source>
        <strain evidence="2">broiler</strain>
    </source>
</reference>
<reference evidence="2" key="3">
    <citation type="submission" date="2025-09" db="UniProtKB">
        <authorList>
            <consortium name="Ensembl"/>
        </authorList>
    </citation>
    <scope>IDENTIFICATION</scope>
    <source>
        <strain evidence="2">broiler</strain>
    </source>
</reference>
<dbReference type="AlphaFoldDB" id="A0A8V0Z0M4"/>
<keyword evidence="1" id="KW-1133">Transmembrane helix</keyword>
<sequence length="298" mass="32299">MASASPTAATSQSTLPSGPVVFKTIPYAFILPEIICGAWVWILVAATSVSFPLLQGWVMYVSLTSCLISLLLLISYLFGFHRNSNNWKVLFVPRCHSHSVPECCCLASQRDNQLRVQLQLTTLLPTQLCGIVLCLHHDLPVYPSRLQQLLPVSLVEMAPASHLQDESVPRAKATVGFPRCPGTSTDPVETRLFFQFIEGGIFVQWCRVLVVVGRFDAGACGLQEGRLPVGSNVPLSQGQKPGRVGKCHLLWQHLMLPSPAAACLLVSTPSCPSPSTWSPAPSPLPCRALCKIHPSPTG</sequence>
<organism evidence="2 3">
    <name type="scientific">Gallus gallus</name>
    <name type="common">Chicken</name>
    <dbReference type="NCBI Taxonomy" id="9031"/>
    <lineage>
        <taxon>Eukaryota</taxon>
        <taxon>Metazoa</taxon>
        <taxon>Chordata</taxon>
        <taxon>Craniata</taxon>
        <taxon>Vertebrata</taxon>
        <taxon>Euteleostomi</taxon>
        <taxon>Archelosauria</taxon>
        <taxon>Archosauria</taxon>
        <taxon>Dinosauria</taxon>
        <taxon>Saurischia</taxon>
        <taxon>Theropoda</taxon>
        <taxon>Coelurosauria</taxon>
        <taxon>Aves</taxon>
        <taxon>Neognathae</taxon>
        <taxon>Galloanserae</taxon>
        <taxon>Galliformes</taxon>
        <taxon>Phasianidae</taxon>
        <taxon>Phasianinae</taxon>
        <taxon>Gallus</taxon>
    </lineage>
</organism>
<evidence type="ECO:0007829" key="4">
    <source>
        <dbReference type="PeptideAtlas" id="A0A8V0Z0M4"/>
    </source>
</evidence>
<dbReference type="InterPro" id="IPR050578">
    <property type="entry name" value="MARVEL-CKLF_proteins"/>
</dbReference>
<feature type="transmembrane region" description="Helical" evidence="1">
    <location>
        <begin position="57"/>
        <end position="78"/>
    </location>
</feature>